<dbReference type="OrthoDB" id="8717062at2"/>
<dbReference type="Pfam" id="PF01070">
    <property type="entry name" value="FMN_dh"/>
    <property type="match status" value="1"/>
</dbReference>
<dbReference type="GO" id="GO:0004459">
    <property type="term" value="F:L-lactate dehydrogenase (NAD+) activity"/>
    <property type="evidence" value="ECO:0007669"/>
    <property type="project" value="TreeGrafter"/>
</dbReference>
<dbReference type="PROSITE" id="PS00557">
    <property type="entry name" value="FMN_HYDROXY_ACID_DH_1"/>
    <property type="match status" value="1"/>
</dbReference>
<dbReference type="GO" id="GO:0005886">
    <property type="term" value="C:plasma membrane"/>
    <property type="evidence" value="ECO:0007669"/>
    <property type="project" value="TreeGrafter"/>
</dbReference>
<dbReference type="GO" id="GO:0010181">
    <property type="term" value="F:FMN binding"/>
    <property type="evidence" value="ECO:0007669"/>
    <property type="project" value="InterPro"/>
</dbReference>
<feature type="binding site" evidence="7">
    <location>
        <position position="128"/>
    </location>
    <ligand>
        <name>glyoxylate</name>
        <dbReference type="ChEBI" id="CHEBI:36655"/>
    </ligand>
</feature>
<feature type="binding site" evidence="7">
    <location>
        <position position="250"/>
    </location>
    <ligand>
        <name>FMN</name>
        <dbReference type="ChEBI" id="CHEBI:58210"/>
    </ligand>
</feature>
<comment type="similarity">
    <text evidence="5">Belongs to the FMN-dependent alpha-hydroxy acid dehydrogenase family.</text>
</comment>
<feature type="binding site" evidence="7">
    <location>
        <position position="163"/>
    </location>
    <ligand>
        <name>glyoxylate</name>
        <dbReference type="ChEBI" id="CHEBI:36655"/>
    </ligand>
</feature>
<accession>A0A157LWX3</accession>
<keyword evidence="4 9" id="KW-0560">Oxidoreductase</keyword>
<feature type="active site" description="Proton acceptor" evidence="6">
    <location>
        <position position="274"/>
    </location>
</feature>
<evidence type="ECO:0000313" key="10">
    <source>
        <dbReference type="Proteomes" id="UP000077037"/>
    </source>
</evidence>
<feature type="domain" description="FMN hydroxy acid dehydrogenase" evidence="8">
    <location>
        <begin position="1"/>
        <end position="379"/>
    </location>
</feature>
<dbReference type="EMBL" id="FKBS01000008">
    <property type="protein sequence ID" value="SAI01261.1"/>
    <property type="molecule type" value="Genomic_DNA"/>
</dbReference>
<dbReference type="Gene3D" id="3.20.20.70">
    <property type="entry name" value="Aldolase class I"/>
    <property type="match status" value="1"/>
</dbReference>
<gene>
    <name evidence="9" type="primary">lldD_4</name>
    <name evidence="9" type="ORF">SAMEA1982600_00921</name>
</gene>
<feature type="binding site" evidence="7">
    <location>
        <position position="126"/>
    </location>
    <ligand>
        <name>FMN</name>
        <dbReference type="ChEBI" id="CHEBI:58210"/>
    </ligand>
</feature>
<dbReference type="InterPro" id="IPR012133">
    <property type="entry name" value="Alpha-hydoxy_acid_DH_FMN"/>
</dbReference>
<dbReference type="InterPro" id="IPR000262">
    <property type="entry name" value="FMN-dep_DH"/>
</dbReference>
<dbReference type="PROSITE" id="PS51349">
    <property type="entry name" value="FMN_HYDROXY_ACID_DH_2"/>
    <property type="match status" value="1"/>
</dbReference>
<dbReference type="GO" id="GO:0033720">
    <property type="term" value="F:(S)-mandelate dehydrogenase activity"/>
    <property type="evidence" value="ECO:0007669"/>
    <property type="project" value="UniProtKB-EC"/>
</dbReference>
<proteinExistence type="inferred from homology"/>
<evidence type="ECO:0000256" key="1">
    <source>
        <dbReference type="ARBA" id="ARBA00001917"/>
    </source>
</evidence>
<evidence type="ECO:0000256" key="7">
    <source>
        <dbReference type="PIRSR" id="PIRSR000138-2"/>
    </source>
</evidence>
<evidence type="ECO:0000259" key="8">
    <source>
        <dbReference type="PROSITE" id="PS51349"/>
    </source>
</evidence>
<dbReference type="Proteomes" id="UP000077037">
    <property type="component" value="Unassembled WGS sequence"/>
</dbReference>
<keyword evidence="2 7" id="KW-0285">Flavoprotein</keyword>
<feature type="binding site" evidence="7">
    <location>
        <position position="105"/>
    </location>
    <ligand>
        <name>FMN</name>
        <dbReference type="ChEBI" id="CHEBI:58210"/>
    </ligand>
</feature>
<feature type="binding site" evidence="7">
    <location>
        <begin position="76"/>
        <end position="78"/>
    </location>
    <ligand>
        <name>FMN</name>
        <dbReference type="ChEBI" id="CHEBI:58210"/>
    </ligand>
</feature>
<evidence type="ECO:0000256" key="2">
    <source>
        <dbReference type="ARBA" id="ARBA00022630"/>
    </source>
</evidence>
<comment type="cofactor">
    <cofactor evidence="1">
        <name>FMN</name>
        <dbReference type="ChEBI" id="CHEBI:58210"/>
    </cofactor>
</comment>
<dbReference type="GO" id="GO:0004460">
    <property type="term" value="F:L-lactate dehydrogenase (cytochrome) activity"/>
    <property type="evidence" value="ECO:0007669"/>
    <property type="project" value="UniProtKB-EC"/>
</dbReference>
<reference evidence="9 10" key="1">
    <citation type="submission" date="2016-03" db="EMBL/GenBank/DDBJ databases">
        <authorList>
            <consortium name="Pathogen Informatics"/>
        </authorList>
    </citation>
    <scope>NUCLEOTIDE SEQUENCE [LARGE SCALE GENOMIC DNA]</scope>
    <source>
        <strain evidence="9 10">NCTC13364</strain>
    </source>
</reference>
<feature type="binding site" evidence="7">
    <location>
        <position position="277"/>
    </location>
    <ligand>
        <name>glyoxylate</name>
        <dbReference type="ChEBI" id="CHEBI:36655"/>
    </ligand>
</feature>
<evidence type="ECO:0000256" key="5">
    <source>
        <dbReference type="ARBA" id="ARBA00024042"/>
    </source>
</evidence>
<dbReference type="PANTHER" id="PTHR10578:SF107">
    <property type="entry name" value="2-HYDROXYACID OXIDASE 1"/>
    <property type="match status" value="1"/>
</dbReference>
<keyword evidence="3 7" id="KW-0288">FMN</keyword>
<dbReference type="FunFam" id="3.20.20.70:FF:000029">
    <property type="entry name" value="L-lactate dehydrogenase"/>
    <property type="match status" value="1"/>
</dbReference>
<evidence type="ECO:0000313" key="9">
    <source>
        <dbReference type="EMBL" id="SAI01261.1"/>
    </source>
</evidence>
<dbReference type="SUPFAM" id="SSF51395">
    <property type="entry name" value="FMN-linked oxidoreductases"/>
    <property type="match status" value="1"/>
</dbReference>
<feature type="binding site" evidence="7">
    <location>
        <position position="274"/>
    </location>
    <ligand>
        <name>glyoxylate</name>
        <dbReference type="ChEBI" id="CHEBI:36655"/>
    </ligand>
</feature>
<dbReference type="InterPro" id="IPR008259">
    <property type="entry name" value="FMN_hydac_DH_AS"/>
</dbReference>
<feature type="binding site" evidence="7">
    <location>
        <begin position="328"/>
        <end position="329"/>
    </location>
    <ligand>
        <name>FMN</name>
        <dbReference type="ChEBI" id="CHEBI:58210"/>
    </ligand>
</feature>
<dbReference type="PIRSF" id="PIRSF000138">
    <property type="entry name" value="Al-hdrx_acd_dh"/>
    <property type="match status" value="1"/>
</dbReference>
<dbReference type="RefSeq" id="WP_066409007.1">
    <property type="nucleotide sequence ID" value="NZ_FKBS01000008.1"/>
</dbReference>
<name>A0A157LWX3_9BORD</name>
<evidence type="ECO:0000256" key="3">
    <source>
        <dbReference type="ARBA" id="ARBA00022643"/>
    </source>
</evidence>
<organism evidence="9 10">
    <name type="scientific">Bordetella ansorpii</name>
    <dbReference type="NCBI Taxonomy" id="288768"/>
    <lineage>
        <taxon>Bacteria</taxon>
        <taxon>Pseudomonadati</taxon>
        <taxon>Pseudomonadota</taxon>
        <taxon>Betaproteobacteria</taxon>
        <taxon>Burkholderiales</taxon>
        <taxon>Alcaligenaceae</taxon>
        <taxon>Bordetella</taxon>
    </lineage>
</organism>
<feature type="binding site" evidence="7">
    <location>
        <position position="154"/>
    </location>
    <ligand>
        <name>FMN</name>
        <dbReference type="ChEBI" id="CHEBI:58210"/>
    </ligand>
</feature>
<sequence length="389" mass="42442">MRANVEDYKKAARRFLPAFAYGYLEGGSEDEVTMRRNRRVFEDIVFSPRTMVDVGSVSLQCEMAGTAAAWPAVVGPTGLNGLFRHDADVALARQAHRAGLPFTLSTASTSLLERVREATAGELWLQLYVQRERRIAESMMARARACGFTTLLLTVDTPVTGQRDHYLRTGFTLPVRWTPRLLADLARHPRWVARVGRHGMPQLVNLSRSAGMGPDLAQQAAAMSREMDTALRWEDLAWIRRHWAGKVLVKGIQSVEDARRARQYGADGVVLSNHGGRQLDGAPSAIDILPHAVAELPRGFEILVDGGIRRGSDIAKAVALGARGVLLGRAPLYGLAADGEPGCAEVLALLRKELEICMRLLGCTDIRQLDRRFLAPPAGQAGPAPCIAA</sequence>
<dbReference type="InterPro" id="IPR013785">
    <property type="entry name" value="Aldolase_TIM"/>
</dbReference>
<feature type="binding site" evidence="7">
    <location>
        <begin position="305"/>
        <end position="309"/>
    </location>
    <ligand>
        <name>FMN</name>
        <dbReference type="ChEBI" id="CHEBI:58210"/>
    </ligand>
</feature>
<protein>
    <submittedName>
        <fullName evidence="9">FMN-dependent dehydrogenase</fullName>
        <ecNumber evidence="9">1.1.2.3</ecNumber>
        <ecNumber evidence="9">1.1.99.31</ecNumber>
    </submittedName>
</protein>
<dbReference type="EC" id="1.1.99.31" evidence="9"/>
<dbReference type="GO" id="GO:0009060">
    <property type="term" value="P:aerobic respiration"/>
    <property type="evidence" value="ECO:0007669"/>
    <property type="project" value="TreeGrafter"/>
</dbReference>
<feature type="binding site" evidence="7">
    <location>
        <position position="23"/>
    </location>
    <ligand>
        <name>glyoxylate</name>
        <dbReference type="ChEBI" id="CHEBI:36655"/>
    </ligand>
</feature>
<dbReference type="PANTHER" id="PTHR10578">
    <property type="entry name" value="S -2-HYDROXY-ACID OXIDASE-RELATED"/>
    <property type="match status" value="1"/>
</dbReference>
<evidence type="ECO:0000256" key="6">
    <source>
        <dbReference type="PIRSR" id="PIRSR000138-1"/>
    </source>
</evidence>
<dbReference type="InterPro" id="IPR037396">
    <property type="entry name" value="FMN_HAD"/>
</dbReference>
<dbReference type="AlphaFoldDB" id="A0A157LWX3"/>
<evidence type="ECO:0000256" key="4">
    <source>
        <dbReference type="ARBA" id="ARBA00023002"/>
    </source>
</evidence>
<dbReference type="EC" id="1.1.2.3" evidence="9"/>
<feature type="binding site" evidence="7">
    <location>
        <position position="272"/>
    </location>
    <ligand>
        <name>FMN</name>
        <dbReference type="ChEBI" id="CHEBI:58210"/>
    </ligand>
</feature>